<feature type="region of interest" description="Disordered" evidence="1">
    <location>
        <begin position="1"/>
        <end position="124"/>
    </location>
</feature>
<feature type="compositionally biased region" description="Low complexity" evidence="1">
    <location>
        <begin position="61"/>
        <end position="91"/>
    </location>
</feature>
<reference evidence="2" key="1">
    <citation type="submission" date="2020-02" db="EMBL/GenBank/DDBJ databases">
        <authorList>
            <person name="Meier V. D."/>
        </authorList>
    </citation>
    <scope>NUCLEOTIDE SEQUENCE</scope>
    <source>
        <strain evidence="2">AVDCRST_MAG53</strain>
    </source>
</reference>
<feature type="non-terminal residue" evidence="2">
    <location>
        <position position="124"/>
    </location>
</feature>
<feature type="compositionally biased region" description="Low complexity" evidence="1">
    <location>
        <begin position="1"/>
        <end position="24"/>
    </location>
</feature>
<gene>
    <name evidence="2" type="ORF">AVDCRST_MAG53-3466</name>
</gene>
<organism evidence="2">
    <name type="scientific">uncultured Solirubrobacteraceae bacterium</name>
    <dbReference type="NCBI Taxonomy" id="1162706"/>
    <lineage>
        <taxon>Bacteria</taxon>
        <taxon>Bacillati</taxon>
        <taxon>Actinomycetota</taxon>
        <taxon>Thermoleophilia</taxon>
        <taxon>Solirubrobacterales</taxon>
        <taxon>Solirubrobacteraceae</taxon>
        <taxon>environmental samples</taxon>
    </lineage>
</organism>
<dbReference type="EMBL" id="CADCVR010000108">
    <property type="protein sequence ID" value="CAA9523346.1"/>
    <property type="molecule type" value="Genomic_DNA"/>
</dbReference>
<name>A0A6J4TJ05_9ACTN</name>
<evidence type="ECO:0000313" key="2">
    <source>
        <dbReference type="EMBL" id="CAA9523346.1"/>
    </source>
</evidence>
<feature type="non-terminal residue" evidence="2">
    <location>
        <position position="1"/>
    </location>
</feature>
<sequence>SSSWAPLGAAGAGAAPRGNRSSAAWSSRTDAAPPGSPNARAPSCTRRARGRVVSFARAPTRSPQASGASPSSPPRGARTVRSPTSCTSPSRPWKRTCATPFRSSASTPGRSCATPSEQRSPAAP</sequence>
<dbReference type="AlphaFoldDB" id="A0A6J4TJ05"/>
<evidence type="ECO:0000256" key="1">
    <source>
        <dbReference type="SAM" id="MobiDB-lite"/>
    </source>
</evidence>
<protein>
    <submittedName>
        <fullName evidence="2">Uncharacterized protein</fullName>
    </submittedName>
</protein>
<feature type="compositionally biased region" description="Polar residues" evidence="1">
    <location>
        <begin position="101"/>
        <end position="124"/>
    </location>
</feature>
<accession>A0A6J4TJ05</accession>
<proteinExistence type="predicted"/>